<evidence type="ECO:0000313" key="6">
    <source>
        <dbReference type="EMBL" id="TRY75262.1"/>
    </source>
</evidence>
<gene>
    <name evidence="6" type="ORF">TCAL_08309</name>
</gene>
<evidence type="ECO:0000256" key="2">
    <source>
        <dbReference type="ARBA" id="ARBA00022490"/>
    </source>
</evidence>
<feature type="compositionally biased region" description="Low complexity" evidence="4">
    <location>
        <begin position="356"/>
        <end position="367"/>
    </location>
</feature>
<evidence type="ECO:0000313" key="7">
    <source>
        <dbReference type="Proteomes" id="UP000318571"/>
    </source>
</evidence>
<feature type="compositionally biased region" description="Polar residues" evidence="4">
    <location>
        <begin position="368"/>
        <end position="384"/>
    </location>
</feature>
<dbReference type="AlphaFoldDB" id="A0A553PC54"/>
<evidence type="ECO:0000256" key="4">
    <source>
        <dbReference type="SAM" id="MobiDB-lite"/>
    </source>
</evidence>
<feature type="compositionally biased region" description="Basic and acidic residues" evidence="4">
    <location>
        <begin position="47"/>
        <end position="63"/>
    </location>
</feature>
<dbReference type="InterPro" id="IPR007275">
    <property type="entry name" value="YTH_domain"/>
</dbReference>
<comment type="caution">
    <text evidence="6">The sequence shown here is derived from an EMBL/GenBank/DDBJ whole genome shotgun (WGS) entry which is preliminary data.</text>
</comment>
<dbReference type="OMA" id="GSSHEYR"/>
<dbReference type="EMBL" id="VCGU01000005">
    <property type="protein sequence ID" value="TRY75262.1"/>
    <property type="molecule type" value="Genomic_DNA"/>
</dbReference>
<keyword evidence="3" id="KW-0694">RNA-binding</keyword>
<organism evidence="6 7">
    <name type="scientific">Tigriopus californicus</name>
    <name type="common">Marine copepod</name>
    <dbReference type="NCBI Taxonomy" id="6832"/>
    <lineage>
        <taxon>Eukaryota</taxon>
        <taxon>Metazoa</taxon>
        <taxon>Ecdysozoa</taxon>
        <taxon>Arthropoda</taxon>
        <taxon>Crustacea</taxon>
        <taxon>Multicrustacea</taxon>
        <taxon>Hexanauplia</taxon>
        <taxon>Copepoda</taxon>
        <taxon>Harpacticoida</taxon>
        <taxon>Harpacticidae</taxon>
        <taxon>Tigriopus</taxon>
    </lineage>
</organism>
<feature type="domain" description="YTH" evidence="5">
    <location>
        <begin position="111"/>
        <end position="245"/>
    </location>
</feature>
<feature type="region of interest" description="Disordered" evidence="4">
    <location>
        <begin position="1"/>
        <end position="84"/>
    </location>
</feature>
<dbReference type="STRING" id="6832.A0A553PC54"/>
<protein>
    <recommendedName>
        <fullName evidence="5">YTH domain-containing protein</fullName>
    </recommendedName>
</protein>
<name>A0A553PC54_TIGCA</name>
<dbReference type="InterPro" id="IPR045168">
    <property type="entry name" value="YTH_prot"/>
</dbReference>
<evidence type="ECO:0000259" key="5">
    <source>
        <dbReference type="PROSITE" id="PS50882"/>
    </source>
</evidence>
<dbReference type="PANTHER" id="PTHR12357">
    <property type="entry name" value="YTH YT521-B HOMOLOGY DOMAIN-CONTAINING"/>
    <property type="match status" value="1"/>
</dbReference>
<dbReference type="Pfam" id="PF04146">
    <property type="entry name" value="YTH"/>
    <property type="match status" value="1"/>
</dbReference>
<feature type="region of interest" description="Disordered" evidence="4">
    <location>
        <begin position="265"/>
        <end position="384"/>
    </location>
</feature>
<feature type="compositionally biased region" description="Low complexity" evidence="4">
    <location>
        <begin position="273"/>
        <end position="284"/>
    </location>
</feature>
<keyword evidence="7" id="KW-1185">Reference proteome</keyword>
<proteinExistence type="predicted"/>
<evidence type="ECO:0000256" key="1">
    <source>
        <dbReference type="ARBA" id="ARBA00004496"/>
    </source>
</evidence>
<feature type="compositionally biased region" description="Gly residues" evidence="4">
    <location>
        <begin position="305"/>
        <end position="316"/>
    </location>
</feature>
<dbReference type="Gene3D" id="3.10.590.10">
    <property type="entry name" value="ph1033 like domains"/>
    <property type="match status" value="1"/>
</dbReference>
<dbReference type="PANTHER" id="PTHR12357:SF89">
    <property type="entry name" value="YTH DOMAIN-CONTAINING FAMILY PROTEIN"/>
    <property type="match status" value="1"/>
</dbReference>
<dbReference type="FunFam" id="3.10.590.10:FF:000001">
    <property type="entry name" value="YTH domain family 1, isoform CRA_a"/>
    <property type="match status" value="1"/>
</dbReference>
<dbReference type="CDD" id="cd21134">
    <property type="entry name" value="YTH"/>
    <property type="match status" value="1"/>
</dbReference>
<dbReference type="GO" id="GO:0005737">
    <property type="term" value="C:cytoplasm"/>
    <property type="evidence" value="ECO:0007669"/>
    <property type="project" value="UniProtKB-SubCell"/>
</dbReference>
<comment type="subcellular location">
    <subcellularLocation>
        <location evidence="1">Cytoplasm</location>
    </subcellularLocation>
</comment>
<feature type="compositionally biased region" description="Polar residues" evidence="4">
    <location>
        <begin position="13"/>
        <end position="35"/>
    </location>
</feature>
<feature type="region of interest" description="Disordered" evidence="4">
    <location>
        <begin position="215"/>
        <end position="236"/>
    </location>
</feature>
<reference evidence="6 7" key="1">
    <citation type="journal article" date="2018" name="Nat. Ecol. Evol.">
        <title>Genomic signatures of mitonuclear coevolution across populations of Tigriopus californicus.</title>
        <authorList>
            <person name="Barreto F.S."/>
            <person name="Watson E.T."/>
            <person name="Lima T.G."/>
            <person name="Willett C.S."/>
            <person name="Edmands S."/>
            <person name="Li W."/>
            <person name="Burton R.S."/>
        </authorList>
    </citation>
    <scope>NUCLEOTIDE SEQUENCE [LARGE SCALE GENOMIC DNA]</scope>
    <source>
        <strain evidence="6 7">San Diego</strain>
    </source>
</reference>
<dbReference type="GO" id="GO:0061157">
    <property type="term" value="P:mRNA destabilization"/>
    <property type="evidence" value="ECO:0007669"/>
    <property type="project" value="TreeGrafter"/>
</dbReference>
<dbReference type="PROSITE" id="PS50882">
    <property type="entry name" value="YTH"/>
    <property type="match status" value="1"/>
</dbReference>
<dbReference type="GO" id="GO:0003729">
    <property type="term" value="F:mRNA binding"/>
    <property type="evidence" value="ECO:0007669"/>
    <property type="project" value="TreeGrafter"/>
</dbReference>
<dbReference type="GO" id="GO:1990247">
    <property type="term" value="F:N6-methyladenosine-containing RNA reader activity"/>
    <property type="evidence" value="ECO:0007669"/>
    <property type="project" value="TreeGrafter"/>
</dbReference>
<accession>A0A553PC54</accession>
<keyword evidence="2" id="KW-0963">Cytoplasm</keyword>
<dbReference type="Proteomes" id="UP000318571">
    <property type="component" value="Chromosome 2"/>
</dbReference>
<evidence type="ECO:0000256" key="3">
    <source>
        <dbReference type="ARBA" id="ARBA00022884"/>
    </source>
</evidence>
<sequence length="384" mass="41562">MHDPPRGGYADKSGSNSGPRNQRQYSNVNGSSGSSHEYRSGNGRSGHHGDFNSGEKKRTDRVADFGGGIAPSSGSHGSPPSLQATHHPILESLQSQNEYNPKTFDLNPKNAKFFVIKSFSEDDIHRSIKYEIWCSTDHGNKRLDAGFKERNGKGPVFLLFSVNGSGHFCGMAEMLSGVDYNATGSVWVQDKFKGQFKVKWIYVKDVPNGQLRHIRLENNENKPVTNSRDTQEVPPDKGKQVLKIIHTYKHQTSIFDDFIHYEKRQEDEEGKKSMSAAAPLSSHSAHNKDAGNGGNHHSLQHPSRGGSGGAAGGAGGARKDGQDTHQGGGPSAQGGGRGSRGGGERVGKFNNHHPNNHFNSNTKNTNNMGSKTPNTSGQGASNRR</sequence>
<feature type="compositionally biased region" description="Gly residues" evidence="4">
    <location>
        <begin position="326"/>
        <end position="341"/>
    </location>
</feature>
<feature type="compositionally biased region" description="Low complexity" evidence="4">
    <location>
        <begin position="70"/>
        <end position="81"/>
    </location>
</feature>